<feature type="chain" id="PRO_5012709335" evidence="12">
    <location>
        <begin position="21"/>
        <end position="1052"/>
    </location>
</feature>
<dbReference type="AlphaFoldDB" id="A0A1V9FJK1"/>
<evidence type="ECO:0000313" key="14">
    <source>
        <dbReference type="EMBL" id="OQP58544.1"/>
    </source>
</evidence>
<evidence type="ECO:0000256" key="3">
    <source>
        <dbReference type="ARBA" id="ARBA00022452"/>
    </source>
</evidence>
<dbReference type="Pfam" id="PF13715">
    <property type="entry name" value="CarbopepD_reg_2"/>
    <property type="match status" value="1"/>
</dbReference>
<dbReference type="SUPFAM" id="SSF49464">
    <property type="entry name" value="Carboxypeptidase regulatory domain-like"/>
    <property type="match status" value="1"/>
</dbReference>
<dbReference type="InterPro" id="IPR008969">
    <property type="entry name" value="CarboxyPept-like_regulatory"/>
</dbReference>
<evidence type="ECO:0000256" key="8">
    <source>
        <dbReference type="ARBA" id="ARBA00023077"/>
    </source>
</evidence>
<dbReference type="Gene3D" id="2.40.170.20">
    <property type="entry name" value="TonB-dependent receptor, beta-barrel domain"/>
    <property type="match status" value="1"/>
</dbReference>
<feature type="domain" description="TonB-dependent receptor plug" evidence="13">
    <location>
        <begin position="115"/>
        <end position="242"/>
    </location>
</feature>
<evidence type="ECO:0000256" key="4">
    <source>
        <dbReference type="ARBA" id="ARBA00022496"/>
    </source>
</evidence>
<dbReference type="STRING" id="550983.A4R26_03560"/>
<keyword evidence="12" id="KW-0732">Signal</keyword>
<dbReference type="InterPro" id="IPR039426">
    <property type="entry name" value="TonB-dep_rcpt-like"/>
</dbReference>
<dbReference type="Gene3D" id="2.60.40.1120">
    <property type="entry name" value="Carboxypeptidase-like, regulatory domain"/>
    <property type="match status" value="1"/>
</dbReference>
<gene>
    <name evidence="14" type="ORF">A4R26_03560</name>
</gene>
<comment type="subcellular location">
    <subcellularLocation>
        <location evidence="1 11">Cell outer membrane</location>
        <topology evidence="1 11">Multi-pass membrane protein</topology>
    </subcellularLocation>
</comment>
<feature type="signal peptide" evidence="12">
    <location>
        <begin position="1"/>
        <end position="20"/>
    </location>
</feature>
<dbReference type="InterPro" id="IPR023996">
    <property type="entry name" value="TonB-dep_OMP_SusC/RagA"/>
</dbReference>
<comment type="caution">
    <text evidence="14">The sequence shown here is derived from an EMBL/GenBank/DDBJ whole genome shotgun (WGS) entry which is preliminary data.</text>
</comment>
<dbReference type="RefSeq" id="WP_242674941.1">
    <property type="nucleotide sequence ID" value="NZ_LWBP01000188.1"/>
</dbReference>
<evidence type="ECO:0000256" key="2">
    <source>
        <dbReference type="ARBA" id="ARBA00022448"/>
    </source>
</evidence>
<proteinExistence type="inferred from homology"/>
<dbReference type="InterPro" id="IPR012910">
    <property type="entry name" value="Plug_dom"/>
</dbReference>
<keyword evidence="15" id="KW-1185">Reference proteome</keyword>
<keyword evidence="4" id="KW-0410">Iron transport</keyword>
<keyword evidence="6" id="KW-0408">Iron</keyword>
<dbReference type="EMBL" id="LWBP01000188">
    <property type="protein sequence ID" value="OQP58544.1"/>
    <property type="molecule type" value="Genomic_DNA"/>
</dbReference>
<evidence type="ECO:0000256" key="9">
    <source>
        <dbReference type="ARBA" id="ARBA00023136"/>
    </source>
</evidence>
<keyword evidence="8" id="KW-0798">TonB box</keyword>
<dbReference type="Proteomes" id="UP000192276">
    <property type="component" value="Unassembled WGS sequence"/>
</dbReference>
<keyword evidence="2 11" id="KW-0813">Transport</keyword>
<comment type="similarity">
    <text evidence="11">Belongs to the TonB-dependent receptor family.</text>
</comment>
<dbReference type="InterPro" id="IPR036942">
    <property type="entry name" value="Beta-barrel_TonB_sf"/>
</dbReference>
<dbReference type="Gene3D" id="2.170.130.10">
    <property type="entry name" value="TonB-dependent receptor, plug domain"/>
    <property type="match status" value="1"/>
</dbReference>
<dbReference type="GO" id="GO:0006826">
    <property type="term" value="P:iron ion transport"/>
    <property type="evidence" value="ECO:0007669"/>
    <property type="project" value="UniProtKB-KW"/>
</dbReference>
<protein>
    <submittedName>
        <fullName evidence="14">SusC/RagA family TonB-linked outer membrane protein</fullName>
    </submittedName>
</protein>
<reference evidence="15" key="1">
    <citation type="submission" date="2016-04" db="EMBL/GenBank/DDBJ databases">
        <authorList>
            <person name="Chen L."/>
            <person name="Zhuang W."/>
            <person name="Wang G."/>
        </authorList>
    </citation>
    <scope>NUCLEOTIDE SEQUENCE [LARGE SCALE GENOMIC DNA]</scope>
    <source>
        <strain evidence="15">208</strain>
    </source>
</reference>
<dbReference type="GO" id="GO:0009279">
    <property type="term" value="C:cell outer membrane"/>
    <property type="evidence" value="ECO:0007669"/>
    <property type="project" value="UniProtKB-SubCell"/>
</dbReference>
<dbReference type="NCBIfam" id="TIGR04056">
    <property type="entry name" value="OMP_RagA_SusC"/>
    <property type="match status" value="1"/>
</dbReference>
<evidence type="ECO:0000256" key="10">
    <source>
        <dbReference type="ARBA" id="ARBA00023237"/>
    </source>
</evidence>
<organism evidence="14 15">
    <name type="scientific">Niastella populi</name>
    <dbReference type="NCBI Taxonomy" id="550983"/>
    <lineage>
        <taxon>Bacteria</taxon>
        <taxon>Pseudomonadati</taxon>
        <taxon>Bacteroidota</taxon>
        <taxon>Chitinophagia</taxon>
        <taxon>Chitinophagales</taxon>
        <taxon>Chitinophagaceae</taxon>
        <taxon>Niastella</taxon>
    </lineage>
</organism>
<evidence type="ECO:0000259" key="13">
    <source>
        <dbReference type="Pfam" id="PF07715"/>
    </source>
</evidence>
<accession>A0A1V9FJK1</accession>
<evidence type="ECO:0000256" key="11">
    <source>
        <dbReference type="PROSITE-ProRule" id="PRU01360"/>
    </source>
</evidence>
<evidence type="ECO:0000256" key="1">
    <source>
        <dbReference type="ARBA" id="ARBA00004571"/>
    </source>
</evidence>
<name>A0A1V9FJK1_9BACT</name>
<sequence length="1052" mass="113060">MRKILMLLCGMLFLYGQLLAQSKTISGKLIDDKGNPVPNASITVKGTSLGTTSKEDGTYSLSIPANSKILVFSAIGMAEQEITIGDRNTIMVTLSNQLNTLQEVVVTSLGITRDKRSLGYATQNLKADQFVDRGQVNVVSALQGKVAGVNITNASGGAGSSVNINIRGISSFTGSNQPLFVIDGVPISNEVDRTNGGPLGTLGDNQPPNRAMDIDLNNIESINILKGPAASVLYGSRAAAGAIIITTKKGSGQKGRAEIIVSSNESFQRATGLPEVQNEYGQGSNGVYSNTTTNSWGPKFGSTPTVANGLIQDGQTIAYNPYPNNIKNFFETGIISDNNFTINGGDAKQNYTFSAGYLYQKGILPNTSVKRASVKFGANTVLRDKIKLGGSVTFMNTLQDGVLGGNGQSALGVVHGMPRSIDLQAYKRDKTWKNPDGSNNYGVASVENPYFGAYENPLKSSLYRIIGIANVGYDITSWLNINYRLGVDAYTDRRKQLFAVGSGRVPAGQTLDNPIYRSEVNGDLIITAKKNDLFKDVNFTGLLGQNINQRRFQSVQIQGDNLSVPNFYNISGALTLTSGSQETSTLQRLVGYYAQASFDYKNYLFLELTGRADQSSTLPTDKNLYFYPSVAAGFVFTDAFEIQSDVISYGKIRASAARVGRDADPYLLKSVYVKSSYGNNVANFNFPLSYTPAGAFGPTTVAGFGASTRLAPETPLEPEFTTSYEVGLNASLFKNLITIDVAVFDQVSKNQIINVGLAPSTGYSNVTANVGKMTNKGIEALVTIVPVNTRDLRWEVSANYTRIRNKVVSITPDITSFPIPGSAFTGSIPTIKEGSPYGVIVGGLITKTDDGQRIINPATGTFQSTVANQILADPNPDYQMGFTSNLKVKNFSVAFTFDFIKGGQILSFTAAAYKSRGALKETANGRDEPHILPGVIADPNNPGKYLPNNIQIPAQTYWQALGGLQSEFNVYDATTFRMRDISIGYDLPRSLMDKMKISSARISVFANNVFFIAPNAFFDPQVNTQGAGNIRGLDLQSVPNARTIGAGLKVSL</sequence>
<evidence type="ECO:0000313" key="15">
    <source>
        <dbReference type="Proteomes" id="UP000192276"/>
    </source>
</evidence>
<dbReference type="InterPro" id="IPR037066">
    <property type="entry name" value="Plug_dom_sf"/>
</dbReference>
<evidence type="ECO:0000256" key="6">
    <source>
        <dbReference type="ARBA" id="ARBA00023004"/>
    </source>
</evidence>
<evidence type="ECO:0000256" key="5">
    <source>
        <dbReference type="ARBA" id="ARBA00022692"/>
    </source>
</evidence>
<keyword evidence="10 11" id="KW-0998">Cell outer membrane</keyword>
<keyword evidence="3 11" id="KW-1134">Transmembrane beta strand</keyword>
<keyword evidence="5 11" id="KW-0812">Transmembrane</keyword>
<evidence type="ECO:0000256" key="7">
    <source>
        <dbReference type="ARBA" id="ARBA00023065"/>
    </source>
</evidence>
<dbReference type="PANTHER" id="PTHR32552">
    <property type="entry name" value="FERRICHROME IRON RECEPTOR-RELATED"/>
    <property type="match status" value="1"/>
</dbReference>
<keyword evidence="7" id="KW-0406">Ion transport</keyword>
<dbReference type="Pfam" id="PF07715">
    <property type="entry name" value="Plug"/>
    <property type="match status" value="1"/>
</dbReference>
<dbReference type="SUPFAM" id="SSF56935">
    <property type="entry name" value="Porins"/>
    <property type="match status" value="1"/>
</dbReference>
<dbReference type="PROSITE" id="PS52016">
    <property type="entry name" value="TONB_DEPENDENT_REC_3"/>
    <property type="match status" value="1"/>
</dbReference>
<evidence type="ECO:0000256" key="12">
    <source>
        <dbReference type="SAM" id="SignalP"/>
    </source>
</evidence>
<keyword evidence="9 11" id="KW-0472">Membrane</keyword>
<dbReference type="PANTHER" id="PTHR32552:SF81">
    <property type="entry name" value="TONB-DEPENDENT OUTER MEMBRANE RECEPTOR"/>
    <property type="match status" value="1"/>
</dbReference>